<reference evidence="4" key="1">
    <citation type="submission" date="2016-05" db="EMBL/GenBank/DDBJ databases">
        <title>Comparative genomics of biotechnologically important yeasts.</title>
        <authorList>
            <consortium name="DOE Joint Genome Institute"/>
            <person name="Riley R."/>
            <person name="Haridas S."/>
            <person name="Wolfe K.H."/>
            <person name="Lopes M.R."/>
            <person name="Hittinger C.T."/>
            <person name="Goker M."/>
            <person name="Salamov A."/>
            <person name="Wisecaver J."/>
            <person name="Long T.M."/>
            <person name="Aerts A.L."/>
            <person name="Barry K."/>
            <person name="Choi C."/>
            <person name="Clum A."/>
            <person name="Coughlan A.Y."/>
            <person name="Deshpande S."/>
            <person name="Douglass A.P."/>
            <person name="Hanson S.J."/>
            <person name="Klenk H.-P."/>
            <person name="Labutti K."/>
            <person name="Lapidus A."/>
            <person name="Lindquist E."/>
            <person name="Lipzen A."/>
            <person name="Meier-Kolthoff J.P."/>
            <person name="Ohm R.A."/>
            <person name="Otillar R.P."/>
            <person name="Pangilinan J."/>
            <person name="Peng Y."/>
            <person name="Rokas A."/>
            <person name="Rosa C.A."/>
            <person name="Scheuner C."/>
            <person name="Sibirny A.A."/>
            <person name="Slot J.C."/>
            <person name="Stielow J.B."/>
            <person name="Sun H."/>
            <person name="Kurtzman C.P."/>
            <person name="Blackwell M."/>
            <person name="Grigoriev I.V."/>
            <person name="Jeffries T.W."/>
        </authorList>
    </citation>
    <scope>NUCLEOTIDE SEQUENCE [LARGE SCALE GENOMIC DNA]</scope>
    <source>
        <strain evidence="4">NRRL Y-2460</strain>
    </source>
</reference>
<dbReference type="InterPro" id="IPR004018">
    <property type="entry name" value="RPEL_repeat"/>
</dbReference>
<feature type="repeat" description="RPEL" evidence="2">
    <location>
        <begin position="30"/>
        <end position="55"/>
    </location>
</feature>
<dbReference type="OrthoDB" id="10634032at2759"/>
<protein>
    <submittedName>
        <fullName evidence="3">Uncharacterized protein</fullName>
    </submittedName>
</protein>
<sequence>MYLNQRFLSNDGVINNFEVITLLTKLFKRNSLDRLLSKRPSKKELIEKGIIKPVFDNIEDLNEEELSYLTKPITTKQIKNKIQKLEKENLSNILKNFLIKYKFKKSHYIRFKNSNSCYDDFLKTVKFFENLKESEQDSKMTYSSVKGFKSKSERPSKKVLLNAKVVGHKVYFV</sequence>
<gene>
    <name evidence="3" type="ORF">PACTADRAFT_49920</name>
</gene>
<evidence type="ECO:0000256" key="2">
    <source>
        <dbReference type="PROSITE-ProRule" id="PRU00401"/>
    </source>
</evidence>
<dbReference type="Gene3D" id="6.10.140.2130">
    <property type="match status" value="1"/>
</dbReference>
<feature type="non-terminal residue" evidence="3">
    <location>
        <position position="173"/>
    </location>
</feature>
<dbReference type="PROSITE" id="PS51073">
    <property type="entry name" value="RPEL"/>
    <property type="match status" value="1"/>
</dbReference>
<organism evidence="3 4">
    <name type="scientific">Pachysolen tannophilus NRRL Y-2460</name>
    <dbReference type="NCBI Taxonomy" id="669874"/>
    <lineage>
        <taxon>Eukaryota</taxon>
        <taxon>Fungi</taxon>
        <taxon>Dikarya</taxon>
        <taxon>Ascomycota</taxon>
        <taxon>Saccharomycotina</taxon>
        <taxon>Pichiomycetes</taxon>
        <taxon>Pachysolenaceae</taxon>
        <taxon>Pachysolen</taxon>
    </lineage>
</organism>
<dbReference type="AlphaFoldDB" id="A0A1E4TTX8"/>
<evidence type="ECO:0000256" key="1">
    <source>
        <dbReference type="ARBA" id="ARBA00022737"/>
    </source>
</evidence>
<dbReference type="EMBL" id="KV454014">
    <property type="protein sequence ID" value="ODV95174.1"/>
    <property type="molecule type" value="Genomic_DNA"/>
</dbReference>
<name>A0A1E4TTX8_PACTA</name>
<evidence type="ECO:0000313" key="3">
    <source>
        <dbReference type="EMBL" id="ODV95174.1"/>
    </source>
</evidence>
<dbReference type="Proteomes" id="UP000094236">
    <property type="component" value="Unassembled WGS sequence"/>
</dbReference>
<proteinExistence type="predicted"/>
<accession>A0A1E4TTX8</accession>
<evidence type="ECO:0000313" key="4">
    <source>
        <dbReference type="Proteomes" id="UP000094236"/>
    </source>
</evidence>
<keyword evidence="4" id="KW-1185">Reference proteome</keyword>
<dbReference type="Pfam" id="PF02755">
    <property type="entry name" value="RPEL"/>
    <property type="match status" value="1"/>
</dbReference>
<keyword evidence="1" id="KW-0677">Repeat</keyword>